<proteinExistence type="predicted"/>
<sequence>MHHMLSYLRSILVQSRMFRMQSYTLVNLMNLYSWPYL</sequence>
<protein>
    <submittedName>
        <fullName evidence="1">Uncharacterized protein</fullName>
    </submittedName>
</protein>
<accession>A0A0E9PIJ2</accession>
<dbReference type="AlphaFoldDB" id="A0A0E9PIJ2"/>
<name>A0A0E9PIJ2_ANGAN</name>
<organism evidence="1">
    <name type="scientific">Anguilla anguilla</name>
    <name type="common">European freshwater eel</name>
    <name type="synonym">Muraena anguilla</name>
    <dbReference type="NCBI Taxonomy" id="7936"/>
    <lineage>
        <taxon>Eukaryota</taxon>
        <taxon>Metazoa</taxon>
        <taxon>Chordata</taxon>
        <taxon>Craniata</taxon>
        <taxon>Vertebrata</taxon>
        <taxon>Euteleostomi</taxon>
        <taxon>Actinopterygii</taxon>
        <taxon>Neopterygii</taxon>
        <taxon>Teleostei</taxon>
        <taxon>Anguilliformes</taxon>
        <taxon>Anguillidae</taxon>
        <taxon>Anguilla</taxon>
    </lineage>
</organism>
<evidence type="ECO:0000313" key="1">
    <source>
        <dbReference type="EMBL" id="JAH03668.1"/>
    </source>
</evidence>
<reference evidence="1" key="1">
    <citation type="submission" date="2014-11" db="EMBL/GenBank/DDBJ databases">
        <authorList>
            <person name="Amaro Gonzalez C."/>
        </authorList>
    </citation>
    <scope>NUCLEOTIDE SEQUENCE</scope>
</reference>
<reference evidence="1" key="2">
    <citation type="journal article" date="2015" name="Fish Shellfish Immunol.">
        <title>Early steps in the European eel (Anguilla anguilla)-Vibrio vulnificus interaction in the gills: Role of the RtxA13 toxin.</title>
        <authorList>
            <person name="Callol A."/>
            <person name="Pajuelo D."/>
            <person name="Ebbesson L."/>
            <person name="Teles M."/>
            <person name="MacKenzie S."/>
            <person name="Amaro C."/>
        </authorList>
    </citation>
    <scope>NUCLEOTIDE SEQUENCE</scope>
</reference>
<dbReference type="EMBL" id="GBXM01104909">
    <property type="protein sequence ID" value="JAH03668.1"/>
    <property type="molecule type" value="Transcribed_RNA"/>
</dbReference>